<evidence type="ECO:0008006" key="11">
    <source>
        <dbReference type="Google" id="ProtNLM"/>
    </source>
</evidence>
<evidence type="ECO:0000256" key="1">
    <source>
        <dbReference type="ARBA" id="ARBA00004173"/>
    </source>
</evidence>
<proteinExistence type="predicted"/>
<feature type="region of interest" description="Disordered" evidence="7">
    <location>
        <begin position="14"/>
        <end position="35"/>
    </location>
</feature>
<dbReference type="PANTHER" id="PTHR48182">
    <property type="entry name" value="PROTEIN SERAC1"/>
    <property type="match status" value="1"/>
</dbReference>
<comment type="subcellular location">
    <subcellularLocation>
        <location evidence="2">Endoplasmic reticulum</location>
    </subcellularLocation>
    <subcellularLocation>
        <location evidence="3">Membrane</location>
    </subcellularLocation>
    <subcellularLocation>
        <location evidence="1">Mitochondrion</location>
    </subcellularLocation>
</comment>
<keyword evidence="5" id="KW-0496">Mitochondrion</keyword>
<evidence type="ECO:0000256" key="3">
    <source>
        <dbReference type="ARBA" id="ARBA00004370"/>
    </source>
</evidence>
<dbReference type="EMBL" id="MU003693">
    <property type="protein sequence ID" value="KAF2816084.1"/>
    <property type="molecule type" value="Genomic_DNA"/>
</dbReference>
<sequence length="174" mass="19007">MKLLRKFTKKTVPGEYGAEQESSTTSNRSNRADGANHKEQHLGLVLLYAAPPTLSETSGPSVDIVAIHGLGGDLRNTWTHKNGTLWLRDLLPQSIPGARIYTYGYPSKVFLNRSVAGIRDFSTHLLNALSLETRDNTKASGPRPIIYVCHSLGGVVFKQAMNLGSLKYGNEARA</sequence>
<reference evidence="10" key="3">
    <citation type="submission" date="2025-04" db="UniProtKB">
        <authorList>
            <consortium name="RefSeq"/>
        </authorList>
    </citation>
    <scope>IDENTIFICATION</scope>
    <source>
        <strain evidence="10">CBS 304.34</strain>
    </source>
</reference>
<dbReference type="OrthoDB" id="5086500at2759"/>
<evidence type="ECO:0000256" key="2">
    <source>
        <dbReference type="ARBA" id="ARBA00004240"/>
    </source>
</evidence>
<dbReference type="InterPro" id="IPR052374">
    <property type="entry name" value="SERAC1"/>
</dbReference>
<reference evidence="10" key="2">
    <citation type="submission" date="2020-04" db="EMBL/GenBank/DDBJ databases">
        <authorList>
            <consortium name="NCBI Genome Project"/>
        </authorList>
    </citation>
    <scope>NUCLEOTIDE SEQUENCE</scope>
    <source>
        <strain evidence="10">CBS 304.34</strain>
    </source>
</reference>
<keyword evidence="9" id="KW-1185">Reference proteome</keyword>
<evidence type="ECO:0000256" key="4">
    <source>
        <dbReference type="ARBA" id="ARBA00022824"/>
    </source>
</evidence>
<organism evidence="8">
    <name type="scientific">Mytilinidion resinicola</name>
    <dbReference type="NCBI Taxonomy" id="574789"/>
    <lineage>
        <taxon>Eukaryota</taxon>
        <taxon>Fungi</taxon>
        <taxon>Dikarya</taxon>
        <taxon>Ascomycota</taxon>
        <taxon>Pezizomycotina</taxon>
        <taxon>Dothideomycetes</taxon>
        <taxon>Pleosporomycetidae</taxon>
        <taxon>Mytilinidiales</taxon>
        <taxon>Mytilinidiaceae</taxon>
        <taxon>Mytilinidion</taxon>
    </lineage>
</organism>
<dbReference type="AlphaFoldDB" id="A0A6A6Z706"/>
<dbReference type="InterPro" id="IPR029058">
    <property type="entry name" value="AB_hydrolase_fold"/>
</dbReference>
<keyword evidence="6" id="KW-0472">Membrane</keyword>
<dbReference type="PANTHER" id="PTHR48182:SF2">
    <property type="entry name" value="PROTEIN SERAC1"/>
    <property type="match status" value="1"/>
</dbReference>
<accession>A0A6A6Z706</accession>
<evidence type="ECO:0000256" key="5">
    <source>
        <dbReference type="ARBA" id="ARBA00023128"/>
    </source>
</evidence>
<dbReference type="GO" id="GO:0016020">
    <property type="term" value="C:membrane"/>
    <property type="evidence" value="ECO:0007669"/>
    <property type="project" value="UniProtKB-SubCell"/>
</dbReference>
<reference evidence="8 10" key="1">
    <citation type="journal article" date="2020" name="Stud. Mycol.">
        <title>101 Dothideomycetes genomes: a test case for predicting lifestyles and emergence of pathogens.</title>
        <authorList>
            <person name="Haridas S."/>
            <person name="Albert R."/>
            <person name="Binder M."/>
            <person name="Bloem J."/>
            <person name="Labutti K."/>
            <person name="Salamov A."/>
            <person name="Andreopoulos B."/>
            <person name="Baker S."/>
            <person name="Barry K."/>
            <person name="Bills G."/>
            <person name="Bluhm B."/>
            <person name="Cannon C."/>
            <person name="Castanera R."/>
            <person name="Culley D."/>
            <person name="Daum C."/>
            <person name="Ezra D."/>
            <person name="Gonzalez J."/>
            <person name="Henrissat B."/>
            <person name="Kuo A."/>
            <person name="Liang C."/>
            <person name="Lipzen A."/>
            <person name="Lutzoni F."/>
            <person name="Magnuson J."/>
            <person name="Mondo S."/>
            <person name="Nolan M."/>
            <person name="Ohm R."/>
            <person name="Pangilinan J."/>
            <person name="Park H.-J."/>
            <person name="Ramirez L."/>
            <person name="Alfaro M."/>
            <person name="Sun H."/>
            <person name="Tritt A."/>
            <person name="Yoshinaga Y."/>
            <person name="Zwiers L.-H."/>
            <person name="Turgeon B."/>
            <person name="Goodwin S."/>
            <person name="Spatafora J."/>
            <person name="Crous P."/>
            <person name="Grigoriev I."/>
        </authorList>
    </citation>
    <scope>NUCLEOTIDE SEQUENCE</scope>
    <source>
        <strain evidence="8 10">CBS 304.34</strain>
    </source>
</reference>
<dbReference type="GeneID" id="54453490"/>
<protein>
    <recommendedName>
        <fullName evidence="11">DUF676 domain-containing protein</fullName>
    </recommendedName>
</protein>
<dbReference type="Gene3D" id="3.40.50.1820">
    <property type="entry name" value="alpha/beta hydrolase"/>
    <property type="match status" value="1"/>
</dbReference>
<evidence type="ECO:0000313" key="10">
    <source>
        <dbReference type="RefSeq" id="XP_033583048.1"/>
    </source>
</evidence>
<dbReference type="RefSeq" id="XP_033583048.1">
    <property type="nucleotide sequence ID" value="XM_033712597.1"/>
</dbReference>
<dbReference type="GO" id="GO:0005739">
    <property type="term" value="C:mitochondrion"/>
    <property type="evidence" value="ECO:0007669"/>
    <property type="project" value="UniProtKB-SubCell"/>
</dbReference>
<evidence type="ECO:0000256" key="6">
    <source>
        <dbReference type="ARBA" id="ARBA00023136"/>
    </source>
</evidence>
<evidence type="ECO:0000313" key="8">
    <source>
        <dbReference type="EMBL" id="KAF2816084.1"/>
    </source>
</evidence>
<evidence type="ECO:0000256" key="7">
    <source>
        <dbReference type="SAM" id="MobiDB-lite"/>
    </source>
</evidence>
<feature type="compositionally biased region" description="Polar residues" evidence="7">
    <location>
        <begin position="20"/>
        <end position="29"/>
    </location>
</feature>
<keyword evidence="4" id="KW-0256">Endoplasmic reticulum</keyword>
<gene>
    <name evidence="8 10" type="ORF">BDZ99DRAFT_128242</name>
</gene>
<dbReference type="SUPFAM" id="SSF53474">
    <property type="entry name" value="alpha/beta-Hydrolases"/>
    <property type="match status" value="1"/>
</dbReference>
<evidence type="ECO:0000313" key="9">
    <source>
        <dbReference type="Proteomes" id="UP000504636"/>
    </source>
</evidence>
<dbReference type="Proteomes" id="UP000504636">
    <property type="component" value="Unplaced"/>
</dbReference>
<name>A0A6A6Z706_9PEZI</name>
<dbReference type="GO" id="GO:0005783">
    <property type="term" value="C:endoplasmic reticulum"/>
    <property type="evidence" value="ECO:0007669"/>
    <property type="project" value="UniProtKB-SubCell"/>
</dbReference>